<reference evidence="2" key="1">
    <citation type="submission" date="2015-04" db="UniProtKB">
        <authorList>
            <consortium name="EnsemblPlants"/>
        </authorList>
    </citation>
    <scope>IDENTIFICATION</scope>
</reference>
<feature type="region of interest" description="Disordered" evidence="1">
    <location>
        <begin position="27"/>
        <end position="46"/>
    </location>
</feature>
<dbReference type="HOGENOM" id="CLU_2744145_0_0_1"/>
<name>A0A0E0AH23_9ORYZ</name>
<evidence type="ECO:0000313" key="2">
    <source>
        <dbReference type="EnsemblPlants" id="OGLUM07G06340.1"/>
    </source>
</evidence>
<dbReference type="Proteomes" id="UP000026961">
    <property type="component" value="Chromosome 7"/>
</dbReference>
<accession>A0A0E0AH23</accession>
<sequence>MIREYLQADKKRRRARRVAAAMLRLRRQRRRPAEDGGAPTWPSAADVPGVERAFSSLNFSIVIYKKLESEV</sequence>
<organism evidence="2">
    <name type="scientific">Oryza glumipatula</name>
    <dbReference type="NCBI Taxonomy" id="40148"/>
    <lineage>
        <taxon>Eukaryota</taxon>
        <taxon>Viridiplantae</taxon>
        <taxon>Streptophyta</taxon>
        <taxon>Embryophyta</taxon>
        <taxon>Tracheophyta</taxon>
        <taxon>Spermatophyta</taxon>
        <taxon>Magnoliopsida</taxon>
        <taxon>Liliopsida</taxon>
        <taxon>Poales</taxon>
        <taxon>Poaceae</taxon>
        <taxon>BOP clade</taxon>
        <taxon>Oryzoideae</taxon>
        <taxon>Oryzeae</taxon>
        <taxon>Oryzinae</taxon>
        <taxon>Oryza</taxon>
    </lineage>
</organism>
<protein>
    <submittedName>
        <fullName evidence="2">Uncharacterized protein</fullName>
    </submittedName>
</protein>
<proteinExistence type="predicted"/>
<reference evidence="2" key="2">
    <citation type="submission" date="2018-05" db="EMBL/GenBank/DDBJ databases">
        <title>OgluRS3 (Oryza glumaepatula Reference Sequence Version 3).</title>
        <authorList>
            <person name="Zhang J."/>
            <person name="Kudrna D."/>
            <person name="Lee S."/>
            <person name="Talag J."/>
            <person name="Welchert J."/>
            <person name="Wing R.A."/>
        </authorList>
    </citation>
    <scope>NUCLEOTIDE SEQUENCE [LARGE SCALE GENOMIC DNA]</scope>
</reference>
<evidence type="ECO:0000256" key="1">
    <source>
        <dbReference type="SAM" id="MobiDB-lite"/>
    </source>
</evidence>
<dbReference type="AlphaFoldDB" id="A0A0E0AH23"/>
<dbReference type="EnsemblPlants" id="OGLUM07G06340.1">
    <property type="protein sequence ID" value="OGLUM07G06340.1"/>
    <property type="gene ID" value="OGLUM07G06340"/>
</dbReference>
<keyword evidence="3" id="KW-1185">Reference proteome</keyword>
<evidence type="ECO:0000313" key="3">
    <source>
        <dbReference type="Proteomes" id="UP000026961"/>
    </source>
</evidence>
<dbReference type="Gramene" id="OGLUM07G06340.1">
    <property type="protein sequence ID" value="OGLUM07G06340.1"/>
    <property type="gene ID" value="OGLUM07G06340"/>
</dbReference>